<dbReference type="PANTHER" id="PTHR43581:SF4">
    <property type="entry name" value="ATP_GTP PHOSPHATASE"/>
    <property type="match status" value="1"/>
</dbReference>
<organism evidence="2">
    <name type="scientific">bioreactor metagenome</name>
    <dbReference type="NCBI Taxonomy" id="1076179"/>
    <lineage>
        <taxon>unclassified sequences</taxon>
        <taxon>metagenomes</taxon>
        <taxon>ecological metagenomes</taxon>
    </lineage>
</organism>
<evidence type="ECO:0000313" key="2">
    <source>
        <dbReference type="EMBL" id="MPM12632.1"/>
    </source>
</evidence>
<comment type="caution">
    <text evidence="2">The sequence shown here is derived from an EMBL/GenBank/DDBJ whole genome shotgun (WGS) entry which is preliminary data.</text>
</comment>
<reference evidence="2" key="1">
    <citation type="submission" date="2019-08" db="EMBL/GenBank/DDBJ databases">
        <authorList>
            <person name="Kucharzyk K."/>
            <person name="Murdoch R.W."/>
            <person name="Higgins S."/>
            <person name="Loffler F."/>
        </authorList>
    </citation>
    <scope>NUCLEOTIDE SEQUENCE</scope>
</reference>
<evidence type="ECO:0000259" key="1">
    <source>
        <dbReference type="Pfam" id="PF13304"/>
    </source>
</evidence>
<dbReference type="EMBL" id="VSSQ01002001">
    <property type="protein sequence ID" value="MPM12632.1"/>
    <property type="molecule type" value="Genomic_DNA"/>
</dbReference>
<dbReference type="GO" id="GO:0016887">
    <property type="term" value="F:ATP hydrolysis activity"/>
    <property type="evidence" value="ECO:0007669"/>
    <property type="project" value="InterPro"/>
</dbReference>
<gene>
    <name evidence="2" type="ORF">SDC9_58986</name>
</gene>
<dbReference type="SUPFAM" id="SSF52540">
    <property type="entry name" value="P-loop containing nucleoside triphosphate hydrolases"/>
    <property type="match status" value="1"/>
</dbReference>
<proteinExistence type="predicted"/>
<feature type="domain" description="ATPase AAA-type core" evidence="1">
    <location>
        <begin position="44"/>
        <end position="135"/>
    </location>
</feature>
<dbReference type="InterPro" id="IPR003959">
    <property type="entry name" value="ATPase_AAA_core"/>
</dbReference>
<dbReference type="InterPro" id="IPR051396">
    <property type="entry name" value="Bact_Antivir_Def_Nuclease"/>
</dbReference>
<dbReference type="Pfam" id="PF13304">
    <property type="entry name" value="AAA_21"/>
    <property type="match status" value="1"/>
</dbReference>
<dbReference type="InterPro" id="IPR027417">
    <property type="entry name" value="P-loop_NTPase"/>
</dbReference>
<sequence length="407" mass="47562">MNPEVFSGLEMYEKLKNMLLGSRSERTMIADFEKFISTSLFEDQQVELIPNNEKNVIFVKIGNEKERAIYDLGDGIQSAIILTFLPFIYNEPSFFFIEEPEMFLHPGLQRKILNFYSSRKSHIFFITTHSNHLLDLTADFQDVSVYTLRKQLEIVDDNEEIDPKFILETVNDSRNSSLELLGVRNSSVFLVNATIWVEGITDRKYFRKYLELYIGYRKENGLEVKRIEEDVHYCFVEYGGSNITHWSFIDDDNEEIEVETLCGRALVIADSDDGAKQERKEKLRRKLGERFIELPCREVENLLPYHVIKAVIEDYEGGKDIDFPDYDYEDYKKSYLGEFIHEKIFGDKKMSRRGGYKEDSGTIKSKLSFCENSLSIIDKDVITFEMLPEDTKKTIDAIYNFIVSQNQ</sequence>
<dbReference type="GO" id="GO:0005524">
    <property type="term" value="F:ATP binding"/>
    <property type="evidence" value="ECO:0007669"/>
    <property type="project" value="InterPro"/>
</dbReference>
<name>A0A644X8Z3_9ZZZZ</name>
<accession>A0A644X8Z3</accession>
<dbReference type="Gene3D" id="3.40.50.300">
    <property type="entry name" value="P-loop containing nucleotide triphosphate hydrolases"/>
    <property type="match status" value="1"/>
</dbReference>
<dbReference type="PANTHER" id="PTHR43581">
    <property type="entry name" value="ATP/GTP PHOSPHATASE"/>
    <property type="match status" value="1"/>
</dbReference>
<dbReference type="AlphaFoldDB" id="A0A644X8Z3"/>
<protein>
    <recommendedName>
        <fullName evidence="1">ATPase AAA-type core domain-containing protein</fullName>
    </recommendedName>
</protein>